<sequence length="430" mass="48183">MEFHELPPVKEQIMKCVRCGKCRSVCPVFAEIRNETAAPRGHVFMVQMLRDGKVEPNNDVSERLSNCLMCENCSVNCPSGIDIHELNAAARSYIYDKNPSLSKELIFDSLWTRPGLLKASSKFMWGAQKSGLQSLARNLGLTSILPGDLSKAEKILTSVPRQSARSFLPEYNPARGEKKYRIAYFLGCGTDLFNPQVARATVDVLTHYGCEVIIPRDMKCCGLPHIANGKMDTARKLAVHNIKIFNNGDYDYIVTDCASCSSALSSKNMEFLLGGLKIEDEAMAFSQKVMDLTQFLMEKLEIKIPYKEVENRIKVTYHDPCHLANAQGIKKAPRELLQQIPEVEYIEMGEANRCCGGSGTYSLTHYDLSMRILDKKMDSAMETAAAVIATCCPSCMMQLRHGVQRHKWNARVMHPVELLSQSLKRTPAKK</sequence>
<evidence type="ECO:0000256" key="2">
    <source>
        <dbReference type="ARBA" id="ARBA00022723"/>
    </source>
</evidence>
<dbReference type="Pfam" id="PF13183">
    <property type="entry name" value="Fer4_8"/>
    <property type="match status" value="1"/>
</dbReference>
<keyword evidence="2 6" id="KW-0479">Metal-binding</keyword>
<dbReference type="GO" id="GO:0051539">
    <property type="term" value="F:4 iron, 4 sulfur cluster binding"/>
    <property type="evidence" value="ECO:0007669"/>
    <property type="project" value="UniProtKB-UniRule"/>
</dbReference>
<keyword evidence="6" id="KW-0249">Electron transport</keyword>
<keyword evidence="1 6" id="KW-0004">4Fe-4S</keyword>
<dbReference type="GO" id="GO:0046872">
    <property type="term" value="F:metal ion binding"/>
    <property type="evidence" value="ECO:0007669"/>
    <property type="project" value="UniProtKB-UniRule"/>
</dbReference>
<evidence type="ECO:0000256" key="4">
    <source>
        <dbReference type="ARBA" id="ARBA00023004"/>
    </source>
</evidence>
<dbReference type="InterPro" id="IPR009051">
    <property type="entry name" value="Helical_ferredxn"/>
</dbReference>
<dbReference type="InterPro" id="IPR012257">
    <property type="entry name" value="Glc_ox_4Fe-4S"/>
</dbReference>
<dbReference type="Gene3D" id="1.10.1060.10">
    <property type="entry name" value="Alpha-helical ferredoxin"/>
    <property type="match status" value="1"/>
</dbReference>
<keyword evidence="5 6" id="KW-0411">Iron-sulfur</keyword>
<dbReference type="GO" id="GO:0019154">
    <property type="term" value="F:glycolate dehydrogenase activity"/>
    <property type="evidence" value="ECO:0007669"/>
    <property type="project" value="UniProtKB-EC"/>
</dbReference>
<dbReference type="PROSITE" id="PS00198">
    <property type="entry name" value="4FE4S_FER_1"/>
    <property type="match status" value="1"/>
</dbReference>
<dbReference type="PROSITE" id="PS51379">
    <property type="entry name" value="4FE4S_FER_2"/>
    <property type="match status" value="1"/>
</dbReference>
<dbReference type="Proteomes" id="UP000001968">
    <property type="component" value="Chromosome"/>
</dbReference>
<dbReference type="InterPro" id="IPR017900">
    <property type="entry name" value="4Fe4S_Fe_S_CS"/>
</dbReference>
<dbReference type="AlphaFoldDB" id="Q0AY78"/>
<dbReference type="OrthoDB" id="9794954at2"/>
<dbReference type="STRING" id="335541.Swol_1012"/>
<dbReference type="PANTHER" id="PTHR32479">
    <property type="entry name" value="GLYCOLATE OXIDASE IRON-SULFUR SUBUNIT"/>
    <property type="match status" value="1"/>
</dbReference>
<dbReference type="PIRSF" id="PIRSF000139">
    <property type="entry name" value="Glc_ox_4Fe-4S"/>
    <property type="match status" value="1"/>
</dbReference>
<accession>Q0AY78</accession>
<protein>
    <recommendedName>
        <fullName evidence="6">Glycolate oxidase iron-sulfur subunit</fullName>
        <ecNumber evidence="6">1.1.99.14</ecNumber>
    </recommendedName>
</protein>
<dbReference type="InterPro" id="IPR017896">
    <property type="entry name" value="4Fe4S_Fe-S-bd"/>
</dbReference>
<dbReference type="KEGG" id="swo:Swol_1012"/>
<feature type="domain" description="4Fe-4S ferredoxin-type" evidence="7">
    <location>
        <begin position="6"/>
        <end position="36"/>
    </location>
</feature>
<gene>
    <name evidence="8" type="ordered locus">Swol_1012</name>
</gene>
<evidence type="ECO:0000259" key="7">
    <source>
        <dbReference type="PROSITE" id="PS51379"/>
    </source>
</evidence>
<dbReference type="eggNOG" id="COG0247">
    <property type="taxonomic scope" value="Bacteria"/>
</dbReference>
<keyword evidence="6" id="KW-0813">Transport</keyword>
<dbReference type="EC" id="1.1.99.14" evidence="6"/>
<keyword evidence="3" id="KW-0677">Repeat</keyword>
<comment type="catalytic activity">
    <reaction evidence="6">
        <text>(R)-lactate + A = pyruvate + AH2</text>
        <dbReference type="Rhea" id="RHEA:15089"/>
        <dbReference type="ChEBI" id="CHEBI:13193"/>
        <dbReference type="ChEBI" id="CHEBI:15361"/>
        <dbReference type="ChEBI" id="CHEBI:16004"/>
        <dbReference type="ChEBI" id="CHEBI:17499"/>
    </reaction>
</comment>
<keyword evidence="9" id="KW-1185">Reference proteome</keyword>
<dbReference type="PANTHER" id="PTHR32479:SF17">
    <property type="entry name" value="GLYCOLATE OXIDASE IRON-SULFUR SUBUNIT"/>
    <property type="match status" value="1"/>
</dbReference>
<evidence type="ECO:0000313" key="8">
    <source>
        <dbReference type="EMBL" id="ABI68326.1"/>
    </source>
</evidence>
<proteinExistence type="predicted"/>
<dbReference type="Pfam" id="PF02754">
    <property type="entry name" value="CCG"/>
    <property type="match status" value="2"/>
</dbReference>
<evidence type="ECO:0000256" key="6">
    <source>
        <dbReference type="PIRNR" id="PIRNR000139"/>
    </source>
</evidence>
<comment type="catalytic activity">
    <reaction evidence="6">
        <text>glycolate + A = glyoxylate + AH2</text>
        <dbReference type="Rhea" id="RHEA:21264"/>
        <dbReference type="ChEBI" id="CHEBI:13193"/>
        <dbReference type="ChEBI" id="CHEBI:17499"/>
        <dbReference type="ChEBI" id="CHEBI:29805"/>
        <dbReference type="ChEBI" id="CHEBI:36655"/>
        <dbReference type="EC" id="1.1.99.14"/>
    </reaction>
</comment>
<dbReference type="HOGENOM" id="CLU_023081_0_1_9"/>
<evidence type="ECO:0000256" key="3">
    <source>
        <dbReference type="ARBA" id="ARBA00022737"/>
    </source>
</evidence>
<comment type="function">
    <text evidence="6">Component of a complex that catalyzes the oxidation of glycolate to glyoxylate.</text>
</comment>
<keyword evidence="4 6" id="KW-0408">Iron</keyword>
<dbReference type="SUPFAM" id="SSF46548">
    <property type="entry name" value="alpha-helical ferredoxin"/>
    <property type="match status" value="1"/>
</dbReference>
<dbReference type="InterPro" id="IPR004017">
    <property type="entry name" value="Cys_rich_dom"/>
</dbReference>
<dbReference type="EMBL" id="CP000448">
    <property type="protein sequence ID" value="ABI68326.1"/>
    <property type="molecule type" value="Genomic_DNA"/>
</dbReference>
<evidence type="ECO:0000313" key="9">
    <source>
        <dbReference type="Proteomes" id="UP000001968"/>
    </source>
</evidence>
<evidence type="ECO:0000256" key="1">
    <source>
        <dbReference type="ARBA" id="ARBA00022485"/>
    </source>
</evidence>
<comment type="cofactor">
    <cofactor evidence="6">
        <name>[4Fe-4S] cluster</name>
        <dbReference type="ChEBI" id="CHEBI:49883"/>
    </cofactor>
    <text evidence="6">Binds 2 [4Fe-4S] clusters.</text>
</comment>
<dbReference type="RefSeq" id="WP_011640431.1">
    <property type="nucleotide sequence ID" value="NC_008346.1"/>
</dbReference>
<name>Q0AY78_SYNWW</name>
<organism evidence="8 9">
    <name type="scientific">Syntrophomonas wolfei subsp. wolfei (strain DSM 2245B / Goettingen)</name>
    <dbReference type="NCBI Taxonomy" id="335541"/>
    <lineage>
        <taxon>Bacteria</taxon>
        <taxon>Bacillati</taxon>
        <taxon>Bacillota</taxon>
        <taxon>Clostridia</taxon>
        <taxon>Eubacteriales</taxon>
        <taxon>Syntrophomonadaceae</taxon>
        <taxon>Syntrophomonas</taxon>
    </lineage>
</organism>
<evidence type="ECO:0000256" key="5">
    <source>
        <dbReference type="ARBA" id="ARBA00023014"/>
    </source>
</evidence>
<reference evidence="9" key="1">
    <citation type="journal article" date="2010" name="Environ. Microbiol.">
        <title>The genome of Syntrophomonas wolfei: new insights into syntrophic metabolism and biohydrogen production.</title>
        <authorList>
            <person name="Sieber J.R."/>
            <person name="Sims D.R."/>
            <person name="Han C."/>
            <person name="Kim E."/>
            <person name="Lykidis A."/>
            <person name="Lapidus A.L."/>
            <person name="McDonnald E."/>
            <person name="Rohlin L."/>
            <person name="Culley D.E."/>
            <person name="Gunsalus R."/>
            <person name="McInerney M.J."/>
        </authorList>
    </citation>
    <scope>NUCLEOTIDE SEQUENCE [LARGE SCALE GENOMIC DNA]</scope>
    <source>
        <strain evidence="9">DSM 2245B / Goettingen</strain>
    </source>
</reference>